<dbReference type="STRING" id="3821.A0A151RJW0"/>
<dbReference type="InterPro" id="IPR003121">
    <property type="entry name" value="SWIB_MDM2_domain"/>
</dbReference>
<reference evidence="4" key="1">
    <citation type="journal article" date="2012" name="Nat. Biotechnol.">
        <title>Draft genome sequence of pigeonpea (Cajanus cajan), an orphan legume crop of resource-poor farmers.</title>
        <authorList>
            <person name="Varshney R.K."/>
            <person name="Chen W."/>
            <person name="Li Y."/>
            <person name="Bharti A.K."/>
            <person name="Saxena R.K."/>
            <person name="Schlueter J.A."/>
            <person name="Donoghue M.T."/>
            <person name="Azam S."/>
            <person name="Fan G."/>
            <person name="Whaley A.M."/>
            <person name="Farmer A.D."/>
            <person name="Sheridan J."/>
            <person name="Iwata A."/>
            <person name="Tuteja R."/>
            <person name="Penmetsa R.V."/>
            <person name="Wu W."/>
            <person name="Upadhyaya H.D."/>
            <person name="Yang S.P."/>
            <person name="Shah T."/>
            <person name="Saxena K.B."/>
            <person name="Michael T."/>
            <person name="McCombie W.R."/>
            <person name="Yang B."/>
            <person name="Zhang G."/>
            <person name="Yang H."/>
            <person name="Wang J."/>
            <person name="Spillane C."/>
            <person name="Cook D.R."/>
            <person name="May G.D."/>
            <person name="Xu X."/>
            <person name="Jackson S.A."/>
        </authorList>
    </citation>
    <scope>NUCLEOTIDE SEQUENCE [LARGE SCALE GENOMIC DNA]</scope>
</reference>
<dbReference type="Gene3D" id="1.10.245.10">
    <property type="entry name" value="SWIB/MDM2 domain"/>
    <property type="match status" value="1"/>
</dbReference>
<dbReference type="Pfam" id="PF02201">
    <property type="entry name" value="SWIB"/>
    <property type="match status" value="1"/>
</dbReference>
<sequence length="564" mass="64853">MSQRDRIILYDIVSYHILSQAQNNPNSHKENNPTKEGTTGNDDGDGSAKEKGGKGNQEKLSYLRSQKKDREETREERKAKTLPEIQNRRDTCRHFCNYCHEPPEFNCLGCQNALCENCFAVSSEFTVVRGVQSLCIDCLEIVKIIEQNLNHDSEGNKISLDDRETYECLFKEYWEIVKEKEGLTGEDISAAQLNCQKATNFMHQKNLKIAKVKEGLTSEDISAAQPNYKRGKKFMHHKSSSEDEEEKLNDSMSSDSDEGYKPPKRKRYNLEKFVGWGSKPLISFLASIGKDETEPLTQWSVTSLIHEYIKEKNLHDPKYRGKFLPDEKLFPIFRKKVVSKSQIYSLLKCHFAKKLDDSSSEKNDKQIKNSSSDKHVNDRPKCMKSRLSSLIGKSVLRKGDFFIKSSHFASMSVNNINLIYLKRSLVLEFSKQPETFMNKVVGTFVRAKVDSSDSKQRKSHHLVRVVGVVFSEMSNGTLLQVSFMTKAIPISDLSDEDFTEQECEDLQQKVKANLLPKLTVVEVEEKARSLHVDITKHVCISYSMLNEHLFLFHYWFKISDQYLD</sequence>
<evidence type="ECO:0000256" key="1">
    <source>
        <dbReference type="SAM" id="MobiDB-lite"/>
    </source>
</evidence>
<accession>A0A151RJW0</accession>
<feature type="compositionally biased region" description="Basic and acidic residues" evidence="1">
    <location>
        <begin position="46"/>
        <end position="57"/>
    </location>
</feature>
<dbReference type="Proteomes" id="UP000075243">
    <property type="component" value="Unassembled WGS sequence"/>
</dbReference>
<dbReference type="InterPro" id="IPR004343">
    <property type="entry name" value="Plus-3_dom"/>
</dbReference>
<dbReference type="PANTHER" id="PTHR46851:SF22">
    <property type="entry name" value="ZINC ION BINDING _ DNA BINDING PROTEIN"/>
    <property type="match status" value="1"/>
</dbReference>
<dbReference type="AlphaFoldDB" id="A0A151RJW0"/>
<evidence type="ECO:0000259" key="2">
    <source>
        <dbReference type="PROSITE" id="PS51360"/>
    </source>
</evidence>
<dbReference type="SMART" id="SM00719">
    <property type="entry name" value="Plus3"/>
    <property type="match status" value="1"/>
</dbReference>
<proteinExistence type="predicted"/>
<dbReference type="InterPro" id="IPR045894">
    <property type="entry name" value="At5g08430-like"/>
</dbReference>
<protein>
    <submittedName>
        <fullName evidence="4">Uncharacterized protein At5g08430 family</fullName>
    </submittedName>
</protein>
<feature type="region of interest" description="Disordered" evidence="1">
    <location>
        <begin position="227"/>
        <end position="263"/>
    </location>
</feature>
<feature type="domain" description="DM2" evidence="3">
    <location>
        <begin position="270"/>
        <end position="353"/>
    </location>
</feature>
<dbReference type="GO" id="GO:0003677">
    <property type="term" value="F:DNA binding"/>
    <property type="evidence" value="ECO:0007669"/>
    <property type="project" value="InterPro"/>
</dbReference>
<evidence type="ECO:0000259" key="3">
    <source>
        <dbReference type="PROSITE" id="PS51925"/>
    </source>
</evidence>
<dbReference type="SUPFAM" id="SSF47592">
    <property type="entry name" value="SWIB/MDM2 domain"/>
    <property type="match status" value="1"/>
</dbReference>
<evidence type="ECO:0000313" key="4">
    <source>
        <dbReference type="EMBL" id="KYP42735.1"/>
    </source>
</evidence>
<keyword evidence="5" id="KW-1185">Reference proteome</keyword>
<dbReference type="Gramene" id="C.cajan_34418.t">
    <property type="protein sequence ID" value="C.cajan_34418.t"/>
    <property type="gene ID" value="C.cajan_34418"/>
</dbReference>
<name>A0A151RJW0_CAJCA</name>
<gene>
    <name evidence="4" type="ORF">KK1_035839</name>
</gene>
<feature type="region of interest" description="Disordered" evidence="1">
    <location>
        <begin position="21"/>
        <end position="82"/>
    </location>
</feature>
<dbReference type="Gene3D" id="3.90.70.200">
    <property type="entry name" value="Plus-3 domain"/>
    <property type="match status" value="1"/>
</dbReference>
<feature type="region of interest" description="Disordered" evidence="1">
    <location>
        <begin position="360"/>
        <end position="381"/>
    </location>
</feature>
<evidence type="ECO:0000313" key="5">
    <source>
        <dbReference type="Proteomes" id="UP000075243"/>
    </source>
</evidence>
<dbReference type="PROSITE" id="PS51925">
    <property type="entry name" value="SWIB_MDM2"/>
    <property type="match status" value="1"/>
</dbReference>
<dbReference type="CDD" id="cd10567">
    <property type="entry name" value="SWIB-MDM2_like"/>
    <property type="match status" value="1"/>
</dbReference>
<dbReference type="InterPro" id="IPR036885">
    <property type="entry name" value="SWIB_MDM2_dom_sf"/>
</dbReference>
<dbReference type="SUPFAM" id="SSF159042">
    <property type="entry name" value="Plus3-like"/>
    <property type="match status" value="1"/>
</dbReference>
<feature type="compositionally biased region" description="Basic and acidic residues" evidence="1">
    <location>
        <begin position="66"/>
        <end position="82"/>
    </location>
</feature>
<organism evidence="4 5">
    <name type="scientific">Cajanus cajan</name>
    <name type="common">Pigeon pea</name>
    <name type="synonym">Cajanus indicus</name>
    <dbReference type="NCBI Taxonomy" id="3821"/>
    <lineage>
        <taxon>Eukaryota</taxon>
        <taxon>Viridiplantae</taxon>
        <taxon>Streptophyta</taxon>
        <taxon>Embryophyta</taxon>
        <taxon>Tracheophyta</taxon>
        <taxon>Spermatophyta</taxon>
        <taxon>Magnoliopsida</taxon>
        <taxon>eudicotyledons</taxon>
        <taxon>Gunneridae</taxon>
        <taxon>Pentapetalae</taxon>
        <taxon>rosids</taxon>
        <taxon>fabids</taxon>
        <taxon>Fabales</taxon>
        <taxon>Fabaceae</taxon>
        <taxon>Papilionoideae</taxon>
        <taxon>50 kb inversion clade</taxon>
        <taxon>NPAAA clade</taxon>
        <taxon>indigoferoid/millettioid clade</taxon>
        <taxon>Phaseoleae</taxon>
        <taxon>Cajanus</taxon>
    </lineage>
</organism>
<dbReference type="InterPro" id="IPR036128">
    <property type="entry name" value="Plus3-like_sf"/>
</dbReference>
<dbReference type="PROSITE" id="PS51360">
    <property type="entry name" value="PLUS3"/>
    <property type="match status" value="1"/>
</dbReference>
<dbReference type="PANTHER" id="PTHR46851">
    <property type="entry name" value="OS01G0884500 PROTEIN"/>
    <property type="match status" value="1"/>
</dbReference>
<dbReference type="Pfam" id="PF03126">
    <property type="entry name" value="Plus-3"/>
    <property type="match status" value="1"/>
</dbReference>
<dbReference type="EMBL" id="KQ483702">
    <property type="protein sequence ID" value="KYP42735.1"/>
    <property type="molecule type" value="Genomic_DNA"/>
</dbReference>
<feature type="compositionally biased region" description="Basic residues" evidence="1">
    <location>
        <begin position="229"/>
        <end position="238"/>
    </location>
</feature>
<feature type="domain" description="Plus3" evidence="2">
    <location>
        <begin position="410"/>
        <end position="535"/>
    </location>
</feature>